<organism evidence="1">
    <name type="scientific">Halalkalibacterium halodurans</name>
    <name type="common">Bacillus halodurans</name>
    <dbReference type="NCBI Taxonomy" id="86665"/>
    <lineage>
        <taxon>Bacteria</taxon>
        <taxon>Bacillati</taxon>
        <taxon>Bacillota</taxon>
        <taxon>Bacilli</taxon>
        <taxon>Bacillales</taxon>
        <taxon>Bacillaceae</taxon>
        <taxon>Halalkalibacterium (ex Joshi et al. 2022)</taxon>
    </lineage>
</organism>
<dbReference type="SUPFAM" id="SSF53474">
    <property type="entry name" value="alpha/beta-Hydrolases"/>
    <property type="match status" value="1"/>
</dbReference>
<evidence type="ECO:0000313" key="1">
    <source>
        <dbReference type="EMBL" id="KOO37472.1"/>
    </source>
</evidence>
<comment type="caution">
    <text evidence="1">The sequence shown here is derived from an EMBL/GenBank/DDBJ whole genome shotgun (WGS) entry which is preliminary data.</text>
</comment>
<accession>A0A0M0KFZ2</accession>
<dbReference type="RefSeq" id="WP_010900058.1">
    <property type="nucleotide sequence ID" value="NZ_JARMRQ010000034.1"/>
</dbReference>
<dbReference type="InterPro" id="IPR029058">
    <property type="entry name" value="AB_hydrolase_fold"/>
</dbReference>
<dbReference type="Gene3D" id="3.40.50.1820">
    <property type="entry name" value="alpha/beta hydrolase"/>
    <property type="match status" value="1"/>
</dbReference>
<reference evidence="1" key="1">
    <citation type="submission" date="2015-08" db="EMBL/GenBank/DDBJ databases">
        <title>Complete DNA Sequence of Pseudomonas syringae pv. actinidiae, the Causal Agent of Kiwifruit Canker Disease.</title>
        <authorList>
            <person name="Rikkerink E.H.A."/>
            <person name="Fineran P.C."/>
        </authorList>
    </citation>
    <scope>NUCLEOTIDE SEQUENCE</scope>
    <source>
        <strain evidence="1">DSM 13666</strain>
    </source>
</reference>
<dbReference type="AlphaFoldDB" id="A0A0M0KFZ2"/>
<dbReference type="EMBL" id="LILD01000001">
    <property type="protein sequence ID" value="KOO37472.1"/>
    <property type="molecule type" value="Genomic_DNA"/>
</dbReference>
<gene>
    <name evidence="1" type="ORF">AMD02_00385</name>
</gene>
<protein>
    <submittedName>
        <fullName evidence="1">Uncharacterized protein</fullName>
    </submittedName>
</protein>
<proteinExistence type="predicted"/>
<name>A0A0M0KFZ2_ALKHA</name>
<dbReference type="PATRIC" id="fig|136160.3.peg.250"/>
<sequence>MNEVSLYPFHQTGDVSDLNVPALRIVGDMQELEVSAAITYRTLNPSIHLSIIPMAGHLVHKDQPALYAQAVHTFIKGVK</sequence>